<dbReference type="Pfam" id="PF13920">
    <property type="entry name" value="zf-C3HC4_3"/>
    <property type="match status" value="1"/>
</dbReference>
<evidence type="ECO:0000256" key="10">
    <source>
        <dbReference type="ARBA" id="ARBA00023288"/>
    </source>
</evidence>
<keyword evidence="5" id="KW-0519">Myristate</keyword>
<feature type="region of interest" description="Disordered" evidence="13">
    <location>
        <begin position="1"/>
        <end position="63"/>
    </location>
</feature>
<feature type="domain" description="RING-type" evidence="14">
    <location>
        <begin position="320"/>
        <end position="359"/>
    </location>
</feature>
<keyword evidence="9" id="KW-0862">Zinc</keyword>
<dbReference type="SMART" id="SM00184">
    <property type="entry name" value="RING"/>
    <property type="match status" value="1"/>
</dbReference>
<dbReference type="PANTHER" id="PTHR22996:SF4">
    <property type="entry name" value="E3 UBIQUITIN-PROTEIN LIGASE LUL4-RELATED"/>
    <property type="match status" value="1"/>
</dbReference>
<evidence type="ECO:0000256" key="1">
    <source>
        <dbReference type="ARBA" id="ARBA00000900"/>
    </source>
</evidence>
<dbReference type="GO" id="GO:0008270">
    <property type="term" value="F:zinc ion binding"/>
    <property type="evidence" value="ECO:0007669"/>
    <property type="project" value="UniProtKB-KW"/>
</dbReference>
<dbReference type="CDD" id="cd16789">
    <property type="entry name" value="mRING-HC-C3HC5_MGRN1-like"/>
    <property type="match status" value="1"/>
</dbReference>
<evidence type="ECO:0000256" key="12">
    <source>
        <dbReference type="PROSITE-ProRule" id="PRU00175"/>
    </source>
</evidence>
<evidence type="ECO:0000256" key="6">
    <source>
        <dbReference type="ARBA" id="ARBA00022723"/>
    </source>
</evidence>
<dbReference type="GO" id="GO:0016567">
    <property type="term" value="P:protein ubiquitination"/>
    <property type="evidence" value="ECO:0007669"/>
    <property type="project" value="TreeGrafter"/>
</dbReference>
<evidence type="ECO:0000256" key="2">
    <source>
        <dbReference type="ARBA" id="ARBA00004906"/>
    </source>
</evidence>
<dbReference type="InterPro" id="IPR013083">
    <property type="entry name" value="Znf_RING/FYVE/PHD"/>
</dbReference>
<keyword evidence="16" id="KW-1185">Reference proteome</keyword>
<comment type="catalytic activity">
    <reaction evidence="1">
        <text>S-ubiquitinyl-[E2 ubiquitin-conjugating enzyme]-L-cysteine + [acceptor protein]-L-lysine = [E2 ubiquitin-conjugating enzyme]-L-cysteine + N(6)-ubiquitinyl-[acceptor protein]-L-lysine.</text>
        <dbReference type="EC" id="2.3.2.27"/>
    </reaction>
</comment>
<dbReference type="Pfam" id="PF26192">
    <property type="entry name" value="RNF157-like_N"/>
    <property type="match status" value="1"/>
</dbReference>
<dbReference type="InterPro" id="IPR001841">
    <property type="entry name" value="Znf_RING"/>
</dbReference>
<evidence type="ECO:0000313" key="16">
    <source>
        <dbReference type="Proteomes" id="UP001291623"/>
    </source>
</evidence>
<keyword evidence="6" id="KW-0479">Metal-binding</keyword>
<evidence type="ECO:0000256" key="3">
    <source>
        <dbReference type="ARBA" id="ARBA00012483"/>
    </source>
</evidence>
<keyword evidence="8" id="KW-0833">Ubl conjugation pathway</keyword>
<dbReference type="AlphaFoldDB" id="A0AAE1QV39"/>
<evidence type="ECO:0000256" key="13">
    <source>
        <dbReference type="SAM" id="MobiDB-lite"/>
    </source>
</evidence>
<keyword evidence="7 12" id="KW-0863">Zinc-finger</keyword>
<dbReference type="InterPro" id="IPR058981">
    <property type="entry name" value="MGRN1/RNF157-like_N"/>
</dbReference>
<dbReference type="EC" id="2.3.2.27" evidence="3"/>
<evidence type="ECO:0000313" key="15">
    <source>
        <dbReference type="EMBL" id="KAK4339603.1"/>
    </source>
</evidence>
<organism evidence="15 16">
    <name type="scientific">Anisodus tanguticus</name>
    <dbReference type="NCBI Taxonomy" id="243964"/>
    <lineage>
        <taxon>Eukaryota</taxon>
        <taxon>Viridiplantae</taxon>
        <taxon>Streptophyta</taxon>
        <taxon>Embryophyta</taxon>
        <taxon>Tracheophyta</taxon>
        <taxon>Spermatophyta</taxon>
        <taxon>Magnoliopsida</taxon>
        <taxon>eudicotyledons</taxon>
        <taxon>Gunneridae</taxon>
        <taxon>Pentapetalae</taxon>
        <taxon>asterids</taxon>
        <taxon>lamiids</taxon>
        <taxon>Solanales</taxon>
        <taxon>Solanaceae</taxon>
        <taxon>Solanoideae</taxon>
        <taxon>Hyoscyameae</taxon>
        <taxon>Anisodus</taxon>
    </lineage>
</organism>
<gene>
    <name evidence="15" type="ORF">RND71_041065</name>
</gene>
<dbReference type="InterPro" id="IPR045194">
    <property type="entry name" value="MGRN1/RNF157-like"/>
</dbReference>
<evidence type="ECO:0000256" key="5">
    <source>
        <dbReference type="ARBA" id="ARBA00022707"/>
    </source>
</evidence>
<name>A0AAE1QV39_9SOLA</name>
<comment type="pathway">
    <text evidence="2">Protein modification; protein ubiquitination.</text>
</comment>
<keyword evidence="4" id="KW-0808">Transferase</keyword>
<protein>
    <recommendedName>
        <fullName evidence="3">RING-type E3 ubiquitin transferase</fullName>
        <ecNumber evidence="3">2.3.2.27</ecNumber>
    </recommendedName>
</protein>
<dbReference type="Gene3D" id="3.30.40.10">
    <property type="entry name" value="Zinc/RING finger domain, C3HC4 (zinc finger)"/>
    <property type="match status" value="1"/>
</dbReference>
<accession>A0AAE1QV39</accession>
<evidence type="ECO:0000256" key="4">
    <source>
        <dbReference type="ARBA" id="ARBA00022679"/>
    </source>
</evidence>
<comment type="similarity">
    <text evidence="11">Belongs to the RING-type zinc finger family. LOG2 subfamily.</text>
</comment>
<comment type="caution">
    <text evidence="15">The sequence shown here is derived from an EMBL/GenBank/DDBJ whole genome shotgun (WGS) entry which is preliminary data.</text>
</comment>
<dbReference type="PROSITE" id="PS50089">
    <property type="entry name" value="ZF_RING_2"/>
    <property type="match status" value="1"/>
</dbReference>
<dbReference type="EMBL" id="JAVYJV010000023">
    <property type="protein sequence ID" value="KAK4339603.1"/>
    <property type="molecule type" value="Genomic_DNA"/>
</dbReference>
<reference evidence="15" key="1">
    <citation type="submission" date="2023-12" db="EMBL/GenBank/DDBJ databases">
        <title>Genome assembly of Anisodus tanguticus.</title>
        <authorList>
            <person name="Wang Y.-J."/>
        </authorList>
    </citation>
    <scope>NUCLEOTIDE SEQUENCE</scope>
    <source>
        <strain evidence="15">KB-2021</strain>
        <tissue evidence="15">Leaf</tissue>
    </source>
</reference>
<keyword evidence="10" id="KW-0449">Lipoprotein</keyword>
<feature type="compositionally biased region" description="Basic residues" evidence="13">
    <location>
        <begin position="10"/>
        <end position="20"/>
    </location>
</feature>
<evidence type="ECO:0000256" key="11">
    <source>
        <dbReference type="ARBA" id="ARBA00025721"/>
    </source>
</evidence>
<sequence length="415" mass="46781">MGISFSKSQQNHHHLHHHPRPPSSSIAPPFPSLSPPLPSHPTYSYPPTPPPSRNPYPLLPPPPPHNVDPINYYHFNFSQSSYGTRPVIFQNHYPPYYHHHPHSNNNNGWTGFRLPPPPLPAVPYVDHVNAKKIKNDVNVHKDTIKVQVDEFKKDLHLVSFTFDALVDGSITIFYLAKEGANCKFSPVYPEIKPVQVPFKKGLGQKFCQPSGTGIDLGFFDVNDLSKPTQGEEIFPLVISAESCLPSTPTDEKYDGQSPDKSPHSQITEAVLVKNNEDHFQVKVIKQILWVEGVRYELREIYGINNSDETSVNDEETGKECVICMTEPKDTAVLPCRHMCLCGECAKELRHQSNKCPICRQPIEELLEIKVNNEAFCFFAPNIPLKPIELPMRTTAFCFLLARESILDIVSGIDVK</sequence>
<evidence type="ECO:0000256" key="9">
    <source>
        <dbReference type="ARBA" id="ARBA00022833"/>
    </source>
</evidence>
<evidence type="ECO:0000256" key="8">
    <source>
        <dbReference type="ARBA" id="ARBA00022786"/>
    </source>
</evidence>
<dbReference type="FunFam" id="3.30.40.10:FF:000115">
    <property type="entry name" value="probable E3 ubiquitin-protein ligase LOG2"/>
    <property type="match status" value="1"/>
</dbReference>
<proteinExistence type="inferred from homology"/>
<dbReference type="PANTHER" id="PTHR22996">
    <property type="entry name" value="MAHOGUNIN"/>
    <property type="match status" value="1"/>
</dbReference>
<dbReference type="GO" id="GO:0061630">
    <property type="term" value="F:ubiquitin protein ligase activity"/>
    <property type="evidence" value="ECO:0007669"/>
    <property type="project" value="UniProtKB-EC"/>
</dbReference>
<feature type="compositionally biased region" description="Pro residues" evidence="13">
    <location>
        <begin position="28"/>
        <end position="63"/>
    </location>
</feature>
<dbReference type="Proteomes" id="UP001291623">
    <property type="component" value="Unassembled WGS sequence"/>
</dbReference>
<dbReference type="SUPFAM" id="SSF57850">
    <property type="entry name" value="RING/U-box"/>
    <property type="match status" value="1"/>
</dbReference>
<evidence type="ECO:0000256" key="7">
    <source>
        <dbReference type="ARBA" id="ARBA00022771"/>
    </source>
</evidence>
<evidence type="ECO:0000259" key="14">
    <source>
        <dbReference type="PROSITE" id="PS50089"/>
    </source>
</evidence>
<dbReference type="InterPro" id="IPR045195">
    <property type="entry name" value="LOG2-like_mRING_C3HC5"/>
</dbReference>